<evidence type="ECO:0000313" key="3">
    <source>
        <dbReference type="Proteomes" id="UP000827092"/>
    </source>
</evidence>
<dbReference type="EMBL" id="JAFNEN010001036">
    <property type="protein sequence ID" value="KAG8175293.1"/>
    <property type="molecule type" value="Genomic_DNA"/>
</dbReference>
<keyword evidence="3" id="KW-1185">Reference proteome</keyword>
<name>A0AAV6TUJ1_9ARAC</name>
<organism evidence="2 3">
    <name type="scientific">Oedothorax gibbosus</name>
    <dbReference type="NCBI Taxonomy" id="931172"/>
    <lineage>
        <taxon>Eukaryota</taxon>
        <taxon>Metazoa</taxon>
        <taxon>Ecdysozoa</taxon>
        <taxon>Arthropoda</taxon>
        <taxon>Chelicerata</taxon>
        <taxon>Arachnida</taxon>
        <taxon>Araneae</taxon>
        <taxon>Araneomorphae</taxon>
        <taxon>Entelegynae</taxon>
        <taxon>Araneoidea</taxon>
        <taxon>Linyphiidae</taxon>
        <taxon>Erigoninae</taxon>
        <taxon>Oedothorax</taxon>
    </lineage>
</organism>
<evidence type="ECO:0000256" key="1">
    <source>
        <dbReference type="SAM" id="Phobius"/>
    </source>
</evidence>
<proteinExistence type="predicted"/>
<sequence length="398" mass="46231">MVSAVYPGKLTKISKKYNKKGNNLLKPILLLLMVFGFNLSNTKGTIFNAFFRFYSSLMVLLYHYFAVSDFVWYFQNPLDEIEIALADSITVWASVCTWDFLFWKRKELFRIVQIIERETEKLDGRHQKTYRRLVLISCTAAWLFVFVFMYISQFIVLPLDVKHDTYFVKSPFYFLPLHLFSRGQINLVIKIEKSLENFLIQGSLAMIVTLYVLLCLNIRMWFKKYGLSCKRNFRLASNLSIEDLKPFRLVLRQFSKRVTVVDNVFCIIVAVWLLMILVTLCVRTLAILHDEVQSNPQMMAMSVMEASRAILTLLSVGLAANGVYQESLLCLNVLEDVYYNPSWKESTYHEIASSRSMLQPAHLTVWKFAILNSSFLMTCIGAMITYMIIGVQLHTKET</sequence>
<feature type="transmembrane region" description="Helical" evidence="1">
    <location>
        <begin position="306"/>
        <end position="324"/>
    </location>
</feature>
<comment type="caution">
    <text evidence="2">The sequence shown here is derived from an EMBL/GenBank/DDBJ whole genome shotgun (WGS) entry which is preliminary data.</text>
</comment>
<feature type="transmembrane region" description="Helical" evidence="1">
    <location>
        <begin position="24"/>
        <end position="41"/>
    </location>
</feature>
<keyword evidence="1" id="KW-0812">Transmembrane</keyword>
<feature type="transmembrane region" description="Helical" evidence="1">
    <location>
        <begin position="198"/>
        <end position="222"/>
    </location>
</feature>
<dbReference type="AlphaFoldDB" id="A0AAV6TUJ1"/>
<keyword evidence="1" id="KW-1133">Transmembrane helix</keyword>
<gene>
    <name evidence="2" type="ORF">JTE90_008211</name>
</gene>
<feature type="transmembrane region" description="Helical" evidence="1">
    <location>
        <begin position="133"/>
        <end position="156"/>
    </location>
</feature>
<dbReference type="Proteomes" id="UP000827092">
    <property type="component" value="Unassembled WGS sequence"/>
</dbReference>
<feature type="transmembrane region" description="Helical" evidence="1">
    <location>
        <begin position="53"/>
        <end position="75"/>
    </location>
</feature>
<feature type="transmembrane region" description="Helical" evidence="1">
    <location>
        <begin position="264"/>
        <end position="286"/>
    </location>
</feature>
<keyword evidence="1" id="KW-0472">Membrane</keyword>
<evidence type="ECO:0008006" key="4">
    <source>
        <dbReference type="Google" id="ProtNLM"/>
    </source>
</evidence>
<evidence type="ECO:0000313" key="2">
    <source>
        <dbReference type="EMBL" id="KAG8175293.1"/>
    </source>
</evidence>
<reference evidence="2 3" key="1">
    <citation type="journal article" date="2022" name="Nat. Ecol. Evol.">
        <title>A masculinizing supergene underlies an exaggerated male reproductive morph in a spider.</title>
        <authorList>
            <person name="Hendrickx F."/>
            <person name="De Corte Z."/>
            <person name="Sonet G."/>
            <person name="Van Belleghem S.M."/>
            <person name="Kostlbacher S."/>
            <person name="Vangestel C."/>
        </authorList>
    </citation>
    <scope>NUCLEOTIDE SEQUENCE [LARGE SCALE GENOMIC DNA]</scope>
    <source>
        <strain evidence="2">W744_W776</strain>
    </source>
</reference>
<protein>
    <recommendedName>
        <fullName evidence="4">Odorant receptor</fullName>
    </recommendedName>
</protein>
<feature type="transmembrane region" description="Helical" evidence="1">
    <location>
        <begin position="365"/>
        <end position="389"/>
    </location>
</feature>
<accession>A0AAV6TUJ1</accession>